<reference evidence="1 2" key="1">
    <citation type="submission" date="2019-03" db="EMBL/GenBank/DDBJ databases">
        <title>Genome sequence of Lentibacillus salicampi ATCC BAA-719.</title>
        <authorList>
            <person name="Maclea K.S."/>
            <person name="Simoes Junior M."/>
        </authorList>
    </citation>
    <scope>NUCLEOTIDE SEQUENCE [LARGE SCALE GENOMIC DNA]</scope>
    <source>
        <strain evidence="1 2">ATCC BAA-719</strain>
    </source>
</reference>
<organism evidence="1 2">
    <name type="scientific">Lentibacillus salicampi</name>
    <dbReference type="NCBI Taxonomy" id="175306"/>
    <lineage>
        <taxon>Bacteria</taxon>
        <taxon>Bacillati</taxon>
        <taxon>Bacillota</taxon>
        <taxon>Bacilli</taxon>
        <taxon>Bacillales</taxon>
        <taxon>Bacillaceae</taxon>
        <taxon>Lentibacillus</taxon>
    </lineage>
</organism>
<evidence type="ECO:0000313" key="2">
    <source>
        <dbReference type="Proteomes" id="UP000298484"/>
    </source>
</evidence>
<keyword evidence="2" id="KW-1185">Reference proteome</keyword>
<proteinExistence type="predicted"/>
<protein>
    <submittedName>
        <fullName evidence="1">Uncharacterized protein</fullName>
    </submittedName>
</protein>
<dbReference type="RefSeq" id="WP_135110765.1">
    <property type="nucleotide sequence ID" value="NZ_SRHY01000028.1"/>
</dbReference>
<dbReference type="AlphaFoldDB" id="A0A4Y9A8J3"/>
<dbReference type="EMBL" id="SRHY01000028">
    <property type="protein sequence ID" value="TFJ92158.1"/>
    <property type="molecule type" value="Genomic_DNA"/>
</dbReference>
<evidence type="ECO:0000313" key="1">
    <source>
        <dbReference type="EMBL" id="TFJ92158.1"/>
    </source>
</evidence>
<accession>A0A4Y9A8J3</accession>
<name>A0A4Y9A8J3_9BACI</name>
<comment type="caution">
    <text evidence="1">The sequence shown here is derived from an EMBL/GenBank/DDBJ whole genome shotgun (WGS) entry which is preliminary data.</text>
</comment>
<gene>
    <name evidence="1" type="ORF">E4U82_13850</name>
</gene>
<dbReference type="Proteomes" id="UP000298484">
    <property type="component" value="Unassembled WGS sequence"/>
</dbReference>
<sequence>MKGAVTKQELINFYTDIMNKYKQKSARTPQDEEEAVMFAHEAAVDQTIEEMARGVVENLKKMEESE</sequence>